<dbReference type="Proteomes" id="UP001597511">
    <property type="component" value="Unassembled WGS sequence"/>
</dbReference>
<protein>
    <submittedName>
        <fullName evidence="1">Uncharacterized protein</fullName>
    </submittedName>
</protein>
<name>A0ABW6A9L7_9BACT</name>
<evidence type="ECO:0000313" key="1">
    <source>
        <dbReference type="EMBL" id="MFD2921331.1"/>
    </source>
</evidence>
<reference evidence="2" key="1">
    <citation type="journal article" date="2019" name="Int. J. Syst. Evol. Microbiol.">
        <title>The Global Catalogue of Microorganisms (GCM) 10K type strain sequencing project: providing services to taxonomists for standard genome sequencing and annotation.</title>
        <authorList>
            <consortium name="The Broad Institute Genomics Platform"/>
            <consortium name="The Broad Institute Genome Sequencing Center for Infectious Disease"/>
            <person name="Wu L."/>
            <person name="Ma J."/>
        </authorList>
    </citation>
    <scope>NUCLEOTIDE SEQUENCE [LARGE SCALE GENOMIC DNA]</scope>
    <source>
        <strain evidence="2">KCTC 23299</strain>
    </source>
</reference>
<dbReference type="EMBL" id="JBHUOZ010000003">
    <property type="protein sequence ID" value="MFD2921331.1"/>
    <property type="molecule type" value="Genomic_DNA"/>
</dbReference>
<dbReference type="RefSeq" id="WP_386101422.1">
    <property type="nucleotide sequence ID" value="NZ_JBHUOZ010000003.1"/>
</dbReference>
<organism evidence="1 2">
    <name type="scientific">Terrimonas rubra</name>
    <dbReference type="NCBI Taxonomy" id="1035890"/>
    <lineage>
        <taxon>Bacteria</taxon>
        <taxon>Pseudomonadati</taxon>
        <taxon>Bacteroidota</taxon>
        <taxon>Chitinophagia</taxon>
        <taxon>Chitinophagales</taxon>
        <taxon>Chitinophagaceae</taxon>
        <taxon>Terrimonas</taxon>
    </lineage>
</organism>
<gene>
    <name evidence="1" type="ORF">ACFS6H_16510</name>
</gene>
<keyword evidence="2" id="KW-1185">Reference proteome</keyword>
<evidence type="ECO:0000313" key="2">
    <source>
        <dbReference type="Proteomes" id="UP001597511"/>
    </source>
</evidence>
<accession>A0ABW6A9L7</accession>
<sequence length="316" mass="35220">MLVKVGESRQDTRTAGTYNSVTIAVNMIAAAANTALSVSDFKPEQLQVKVILKRNGATEYLLNDNFRLLGTFNALENGLNELINGEDLAIASAGIKANKLRFATLQFGTVRLNPGDELTCEVTPALNMFGAAVNSSESFVDFDFNPCVDYEAALFYTKAQVVTANTTSESFNLGNNVTKVMLLNFDKDNLYEQVVNTLAITSDKYDQQLTFNKLVTRRNLNFPNHRPARYGAVPPTQSVFRLLDMYPQSFIIYNGENDHTDLSNARLDISFNGSNNNVSQNYVVYRYFKGTQEQMLKALQRQQKHMGENMAALPKA</sequence>
<comment type="caution">
    <text evidence="1">The sequence shown here is derived from an EMBL/GenBank/DDBJ whole genome shotgun (WGS) entry which is preliminary data.</text>
</comment>
<proteinExistence type="predicted"/>